<dbReference type="EMBL" id="LITQ01000049">
    <property type="protein sequence ID" value="OAA85560.1"/>
    <property type="molecule type" value="Genomic_DNA"/>
</dbReference>
<gene>
    <name evidence="2" type="ORF">CLCOS_03990</name>
    <name evidence="1" type="ORF">WX73_03214</name>
</gene>
<keyword evidence="4" id="KW-1185">Reference proteome</keyword>
<dbReference type="EMBL" id="LROR01000025">
    <property type="protein sequence ID" value="OBR97419.1"/>
    <property type="molecule type" value="Genomic_DNA"/>
</dbReference>
<dbReference type="AlphaFoldDB" id="A0A168N049"/>
<reference evidence="2 4" key="2">
    <citation type="journal article" date="2016" name="Front. Microbiol.">
        <title>Industrial Acetogenic Biocatalysts: A Comparative Metabolic and Genomic Analysis.</title>
        <authorList>
            <person name="Bengelsdorf F."/>
            <person name="Poehlein A."/>
            <person name="Sonja S."/>
            <person name="Erz C."/>
            <person name="Hummel T."/>
            <person name="Hoffmeister S."/>
            <person name="Daniel R."/>
            <person name="Durre P."/>
        </authorList>
    </citation>
    <scope>NUCLEOTIDE SEQUENCE [LARGE SCALE GENOMIC DNA]</scope>
    <source>
        <strain evidence="2 4">PTA-10522</strain>
    </source>
</reference>
<protein>
    <submittedName>
        <fullName evidence="1">Uncharacterized protein</fullName>
    </submittedName>
</protein>
<evidence type="ECO:0000313" key="4">
    <source>
        <dbReference type="Proteomes" id="UP000093694"/>
    </source>
</evidence>
<dbReference type="Proteomes" id="UP000077384">
    <property type="component" value="Unassembled WGS sequence"/>
</dbReference>
<organism evidence="1 3">
    <name type="scientific">Clostridium coskatii</name>
    <dbReference type="NCBI Taxonomy" id="1705578"/>
    <lineage>
        <taxon>Bacteria</taxon>
        <taxon>Bacillati</taxon>
        <taxon>Bacillota</taxon>
        <taxon>Clostridia</taxon>
        <taxon>Eubacteriales</taxon>
        <taxon>Clostridiaceae</taxon>
        <taxon>Clostridium</taxon>
    </lineage>
</organism>
<sequence length="29" mass="3441">MDSLLSYLLRNFTVIQVFRQINRKGIDIS</sequence>
<reference evidence="1 3" key="1">
    <citation type="journal article" date="2015" name="Biotechnol. Bioeng.">
        <title>Genome sequence and phenotypic characterization of Caulobacter segnis.</title>
        <authorList>
            <person name="Patel S."/>
            <person name="Fletcher B."/>
            <person name="Scott D.C."/>
            <person name="Ely B."/>
        </authorList>
    </citation>
    <scope>NUCLEOTIDE SEQUENCE [LARGE SCALE GENOMIC DNA]</scope>
    <source>
        <strain evidence="1 3">PS02</strain>
    </source>
</reference>
<name>A0A168N049_9CLOT</name>
<accession>A0A168N049</accession>
<proteinExistence type="predicted"/>
<dbReference type="PATRIC" id="fig|1705578.3.peg.3278"/>
<evidence type="ECO:0000313" key="3">
    <source>
        <dbReference type="Proteomes" id="UP000077384"/>
    </source>
</evidence>
<evidence type="ECO:0000313" key="2">
    <source>
        <dbReference type="EMBL" id="OBR97419.1"/>
    </source>
</evidence>
<evidence type="ECO:0000313" key="1">
    <source>
        <dbReference type="EMBL" id="OAA85560.1"/>
    </source>
</evidence>
<comment type="caution">
    <text evidence="1">The sequence shown here is derived from an EMBL/GenBank/DDBJ whole genome shotgun (WGS) entry which is preliminary data.</text>
</comment>
<dbReference type="Proteomes" id="UP000093694">
    <property type="component" value="Unassembled WGS sequence"/>
</dbReference>